<dbReference type="HAMAP" id="MF_00871">
    <property type="entry name" value="RqcP"/>
    <property type="match status" value="1"/>
</dbReference>
<keyword evidence="4 5" id="KW-0648">Protein biosynthesis</keyword>
<dbReference type="GO" id="GO:0000049">
    <property type="term" value="F:tRNA binding"/>
    <property type="evidence" value="ECO:0007669"/>
    <property type="project" value="UniProtKB-UniRule"/>
</dbReference>
<comment type="similarity">
    <text evidence="5">Belongs to the RqcP family.</text>
</comment>
<dbReference type="PIRSF" id="PIRSF038881">
    <property type="entry name" value="RNAbp_HP1423"/>
    <property type="match status" value="1"/>
</dbReference>
<evidence type="ECO:0000256" key="1">
    <source>
        <dbReference type="ARBA" id="ARBA00022555"/>
    </source>
</evidence>
<keyword evidence="3 5" id="KW-0694">RNA-binding</keyword>
<accession>A0A437S6E5</accession>
<dbReference type="OrthoDB" id="9805210at2"/>
<comment type="function">
    <text evidence="5">Key component of the ribosome quality control system (RQC), a ribosome-associated complex that mediates the extraction of incompletely synthesized nascent chains from stalled ribosomes and their subsequent degradation. RqcH recruits Ala-charged tRNA, and with RqcP directs the elongation of stalled nascent chains on 50S ribosomal subunits, leading to non-templated C-terminal alanine extensions (Ala tail). The Ala tail promotes nascent chain degradation. RqcP is associated with the translocation-like movement of the peptidyl-tRNA from the A-site into the P-site.</text>
</comment>
<evidence type="ECO:0000256" key="2">
    <source>
        <dbReference type="ARBA" id="ARBA00022730"/>
    </source>
</evidence>
<dbReference type="InterPro" id="IPR036986">
    <property type="entry name" value="S4_RNA-bd_sf"/>
</dbReference>
<keyword evidence="1 5" id="KW-0820">tRNA-binding</keyword>
<gene>
    <name evidence="5" type="primary">rqcP</name>
    <name evidence="7" type="ORF">EF514_06485</name>
</gene>
<comment type="caution">
    <text evidence="7">The sequence shown here is derived from an EMBL/GenBank/DDBJ whole genome shotgun (WGS) entry which is preliminary data.</text>
</comment>
<dbReference type="Gene3D" id="3.10.290.10">
    <property type="entry name" value="RNA-binding S4 domain"/>
    <property type="match status" value="1"/>
</dbReference>
<evidence type="ECO:0000256" key="5">
    <source>
        <dbReference type="HAMAP-Rule" id="MF_00871"/>
    </source>
</evidence>
<reference evidence="7 8" key="1">
    <citation type="submission" date="2018-11" db="EMBL/GenBank/DDBJ databases">
        <title>Genome sequencing and assembly of Anaerosphaera sp. nov., GS7-6-2.</title>
        <authorList>
            <person name="Rettenmaier R."/>
            <person name="Liebl W."/>
            <person name="Zverlov V."/>
        </authorList>
    </citation>
    <scope>NUCLEOTIDE SEQUENCE [LARGE SCALE GENOMIC DNA]</scope>
    <source>
        <strain evidence="7 8">GS7-6-2</strain>
    </source>
</reference>
<evidence type="ECO:0000256" key="4">
    <source>
        <dbReference type="ARBA" id="ARBA00022917"/>
    </source>
</evidence>
<dbReference type="GO" id="GO:0019843">
    <property type="term" value="F:rRNA binding"/>
    <property type="evidence" value="ECO:0007669"/>
    <property type="project" value="UniProtKB-UniRule"/>
</dbReference>
<dbReference type="EMBL" id="RLIH01000008">
    <property type="protein sequence ID" value="RVU54568.1"/>
    <property type="molecule type" value="Genomic_DNA"/>
</dbReference>
<sequence>MRVDKFLKVSRIIVRRTVAKEASEAGRVKINSKIAKPGDEVKVGDILEIDFGNRLFKAKILEVKDNVSKSEASSLYEVIK</sequence>
<dbReference type="RefSeq" id="WP_127724615.1">
    <property type="nucleotide sequence ID" value="NZ_RLIH01000008.1"/>
</dbReference>
<dbReference type="Proteomes" id="UP000288812">
    <property type="component" value="Unassembled WGS sequence"/>
</dbReference>
<name>A0A437S6E5_9FIRM</name>
<dbReference type="CDD" id="cd00165">
    <property type="entry name" value="S4"/>
    <property type="match status" value="1"/>
</dbReference>
<evidence type="ECO:0000313" key="8">
    <source>
        <dbReference type="Proteomes" id="UP000288812"/>
    </source>
</evidence>
<keyword evidence="8" id="KW-1185">Reference proteome</keyword>
<dbReference type="SMART" id="SM00363">
    <property type="entry name" value="S4"/>
    <property type="match status" value="1"/>
</dbReference>
<dbReference type="AlphaFoldDB" id="A0A437S6E5"/>
<dbReference type="Pfam" id="PF01479">
    <property type="entry name" value="S4"/>
    <property type="match status" value="1"/>
</dbReference>
<feature type="domain" description="RNA-binding S4" evidence="6">
    <location>
        <begin position="1"/>
        <end position="61"/>
    </location>
</feature>
<protein>
    <recommendedName>
        <fullName evidence="5">RQC P-site tRNA stabilizing factor</fullName>
        <shortName evidence="5">RqcP</shortName>
    </recommendedName>
    <alternativeName>
        <fullName evidence="5">Ribosome-associated protein quality control protein P</fullName>
    </alternativeName>
</protein>
<dbReference type="InterPro" id="IPR025490">
    <property type="entry name" value="RqcP"/>
</dbReference>
<dbReference type="GO" id="GO:0072344">
    <property type="term" value="P:rescue of stalled ribosome"/>
    <property type="evidence" value="ECO:0007669"/>
    <property type="project" value="UniProtKB-UniRule"/>
</dbReference>
<dbReference type="InterPro" id="IPR002942">
    <property type="entry name" value="S4_RNA-bd"/>
</dbReference>
<organism evidence="7 8">
    <name type="scientific">Anaerosphaera multitolerans</name>
    <dbReference type="NCBI Taxonomy" id="2487351"/>
    <lineage>
        <taxon>Bacteria</taxon>
        <taxon>Bacillati</taxon>
        <taxon>Bacillota</taxon>
        <taxon>Tissierellia</taxon>
        <taxon>Tissierellales</taxon>
        <taxon>Peptoniphilaceae</taxon>
        <taxon>Anaerosphaera</taxon>
    </lineage>
</organism>
<dbReference type="GO" id="GO:0043023">
    <property type="term" value="F:ribosomal large subunit binding"/>
    <property type="evidence" value="ECO:0007669"/>
    <property type="project" value="UniProtKB-UniRule"/>
</dbReference>
<proteinExistence type="inferred from homology"/>
<keyword evidence="2 5" id="KW-0699">rRNA-binding</keyword>
<evidence type="ECO:0000313" key="7">
    <source>
        <dbReference type="EMBL" id="RVU54568.1"/>
    </source>
</evidence>
<evidence type="ECO:0000259" key="6">
    <source>
        <dbReference type="SMART" id="SM00363"/>
    </source>
</evidence>
<dbReference type="SUPFAM" id="SSF55174">
    <property type="entry name" value="Alpha-L RNA-binding motif"/>
    <property type="match status" value="1"/>
</dbReference>
<comment type="subunit">
    <text evidence="5">Associates with stalled 50S ribosomal subunits. Binds to RqcH, 23S rRNA and the P-site tRNA. Does not require RqcH for association with 50S subunits.</text>
</comment>
<dbReference type="PROSITE" id="PS50889">
    <property type="entry name" value="S4"/>
    <property type="match status" value="1"/>
</dbReference>
<evidence type="ECO:0000256" key="3">
    <source>
        <dbReference type="ARBA" id="ARBA00022884"/>
    </source>
</evidence>